<feature type="transmembrane region" description="Helical" evidence="1">
    <location>
        <begin position="478"/>
        <end position="497"/>
    </location>
</feature>
<dbReference type="GO" id="GO:0008237">
    <property type="term" value="F:metallopeptidase activity"/>
    <property type="evidence" value="ECO:0007669"/>
    <property type="project" value="InterPro"/>
</dbReference>
<evidence type="ECO:0000256" key="1">
    <source>
        <dbReference type="SAM" id="Phobius"/>
    </source>
</evidence>
<organism evidence="3 4">
    <name type="scientific">Rhodocytophaga rosea</name>
    <dbReference type="NCBI Taxonomy" id="2704465"/>
    <lineage>
        <taxon>Bacteria</taxon>
        <taxon>Pseudomonadati</taxon>
        <taxon>Bacteroidota</taxon>
        <taxon>Cytophagia</taxon>
        <taxon>Cytophagales</taxon>
        <taxon>Rhodocytophagaceae</taxon>
        <taxon>Rhodocytophaga</taxon>
    </lineage>
</organism>
<proteinExistence type="predicted"/>
<dbReference type="Gene3D" id="1.10.390.10">
    <property type="entry name" value="Neutral Protease Domain 2"/>
    <property type="match status" value="1"/>
</dbReference>
<protein>
    <recommendedName>
        <fullName evidence="2">Peptidase M1 membrane alanine aminopeptidase domain-containing protein</fullName>
    </recommendedName>
</protein>
<dbReference type="Proteomes" id="UP000480178">
    <property type="component" value="Chromosome"/>
</dbReference>
<feature type="transmembrane region" description="Helical" evidence="1">
    <location>
        <begin position="178"/>
        <end position="197"/>
    </location>
</feature>
<accession>A0A6C0GQC0</accession>
<dbReference type="InterPro" id="IPR014782">
    <property type="entry name" value="Peptidase_M1_dom"/>
</dbReference>
<dbReference type="RefSeq" id="WP_162445756.1">
    <property type="nucleotide sequence ID" value="NZ_CP048222.1"/>
</dbReference>
<dbReference type="InterPro" id="IPR027268">
    <property type="entry name" value="Peptidase_M4/M1_CTD_sf"/>
</dbReference>
<keyword evidence="1" id="KW-0812">Transmembrane</keyword>
<dbReference type="AlphaFoldDB" id="A0A6C0GQC0"/>
<feature type="transmembrane region" description="Helical" evidence="1">
    <location>
        <begin position="20"/>
        <end position="39"/>
    </location>
</feature>
<feature type="transmembrane region" description="Helical" evidence="1">
    <location>
        <begin position="324"/>
        <end position="343"/>
    </location>
</feature>
<feature type="transmembrane region" description="Helical" evidence="1">
    <location>
        <begin position="517"/>
        <end position="542"/>
    </location>
</feature>
<feature type="transmembrane region" description="Helical" evidence="1">
    <location>
        <begin position="244"/>
        <end position="263"/>
    </location>
</feature>
<dbReference type="EMBL" id="CP048222">
    <property type="protein sequence ID" value="QHT69772.1"/>
    <property type="molecule type" value="Genomic_DNA"/>
</dbReference>
<dbReference type="Pfam" id="PF01433">
    <property type="entry name" value="Peptidase_M1"/>
    <property type="match status" value="1"/>
</dbReference>
<evidence type="ECO:0000259" key="2">
    <source>
        <dbReference type="Pfam" id="PF01433"/>
    </source>
</evidence>
<gene>
    <name evidence="3" type="ORF">GXP67_25565</name>
</gene>
<feature type="transmembrane region" description="Helical" evidence="1">
    <location>
        <begin position="150"/>
        <end position="171"/>
    </location>
</feature>
<keyword evidence="1" id="KW-1133">Transmembrane helix</keyword>
<evidence type="ECO:0000313" key="4">
    <source>
        <dbReference type="Proteomes" id="UP000480178"/>
    </source>
</evidence>
<name>A0A6C0GQC0_9BACT</name>
<keyword evidence="1" id="KW-0472">Membrane</keyword>
<keyword evidence="4" id="KW-1185">Reference proteome</keyword>
<dbReference type="GO" id="GO:0008270">
    <property type="term" value="F:zinc ion binding"/>
    <property type="evidence" value="ECO:0007669"/>
    <property type="project" value="InterPro"/>
</dbReference>
<feature type="transmembrane region" description="Helical" evidence="1">
    <location>
        <begin position="450"/>
        <end position="471"/>
    </location>
</feature>
<sequence length="1195" mass="138337">MFREIFLFELKYRLKRPATYIYFLIFFLLPFVALISDFVQIGGASGKILKNTPYNINNIVIILSIFGTIVSSAVMSVPVYRDIEHQMHTFYYTLPIHKTTYLAGRFAGSFVVLLCIFFSVILGIFIGSIWPTQDPEEIAPFQFRAYWQPFMLFMLPNLLFTGAIFFSLVALTRTMMASYLGSVIFLVAYILTLDSLTELENQRLGSLLDPFGYAASNYFTRYWTIFEKNSAFIPFDPLILLNRLIWIGVSLLLLGFTFYRFNFNLLTGAAAKKSSRKAMAAEKIESTIHSYELPRVQRIFSFGSNFRKMLSLTRLEIKNITRDIYFIAILGAGVIFLAVDAWYSNQLYGTSTYPVTYIVVAIKDFDFVLFAIVITVFYAGELVWRERSLGFASFADAFPVPNWLSYTSKLIALYAICFILCLTVMLVGVLTQTLKGYFHYELDVYFKELFLITFPSYLLLATFSFFIQVLVNNKFAGHLIVVLAFIFNTIVLTQLGYSHHLYRYATRPGYTYSDMNGYGHFVQPLFWFTLYWAFFAAMLAVTGNMLWKRGVDLYPKFTKQVKSTLVILFIGFAATGMYIYYNTNLLNNYYNRDALNELQGEYEKLYKKYDHLPQPRITDVKIATDIYPEERKAVIRGEYVLYNKTIHFIDSLHINLGIEAGVKSKINIKSILINQRPGRIVLDDKKLGYYIYKLTRPLQPEDSLTFSFDMEIVSKGFRDDDENNSLVANGTFFNSNLLPSIGYDQQAELTDNKERKKLKLPDKERMADVNDSTARLDNYISRDSDWITFEATVSTSPDQIAIAPGYLQKEWQANGRRYFHYKMDSKILNFYSFLSAAYQVRKDKWNEVNIEIYYQKGHEYNLDRMVKAVKNSLDYFTKNFSPYQHRQVRIIEFPRYASFAQAFPNTIPYSESIGFIAKVDTENEKDIDYPFYVTAHEVAHQWWAHQVIGGNVQGSTVMSETMSQYSALMVMEKEYGRNQMKRFLKYELDRYLQGRSSESDKELPLYRVENQGYIHYNKGSLVMYALRDYIGETVLNQALAAYIKKTAFQQPPYTNSLEFLSYIQKATPDSLQYLMKDLFKEITLYENRITNASYTSAGNGQFKVKLQLNAKKFIADSLGYEKEQPLQDWIEIGVFAPETGKQPVKPLYMGKHLVKAGDNTIEILVKQKPEKAGIDPYFKLVDRNPEDNIMRISGD</sequence>
<dbReference type="SUPFAM" id="SSF55486">
    <property type="entry name" value="Metalloproteases ('zincins'), catalytic domain"/>
    <property type="match status" value="1"/>
</dbReference>
<feature type="transmembrane region" description="Helical" evidence="1">
    <location>
        <begin position="59"/>
        <end position="80"/>
    </location>
</feature>
<feature type="transmembrane region" description="Helical" evidence="1">
    <location>
        <begin position="101"/>
        <end position="130"/>
    </location>
</feature>
<feature type="domain" description="Peptidase M1 membrane alanine aminopeptidase" evidence="2">
    <location>
        <begin position="868"/>
        <end position="1076"/>
    </location>
</feature>
<feature type="transmembrane region" description="Helical" evidence="1">
    <location>
        <begin position="563"/>
        <end position="581"/>
    </location>
</feature>
<feature type="transmembrane region" description="Helical" evidence="1">
    <location>
        <begin position="411"/>
        <end position="430"/>
    </location>
</feature>
<feature type="transmembrane region" description="Helical" evidence="1">
    <location>
        <begin position="355"/>
        <end position="379"/>
    </location>
</feature>
<dbReference type="KEGG" id="rhoz:GXP67_25565"/>
<evidence type="ECO:0000313" key="3">
    <source>
        <dbReference type="EMBL" id="QHT69772.1"/>
    </source>
</evidence>
<reference evidence="3 4" key="1">
    <citation type="submission" date="2020-01" db="EMBL/GenBank/DDBJ databases">
        <authorList>
            <person name="Kim M.K."/>
        </authorList>
    </citation>
    <scope>NUCLEOTIDE SEQUENCE [LARGE SCALE GENOMIC DNA]</scope>
    <source>
        <strain evidence="3 4">172606-1</strain>
    </source>
</reference>